<protein>
    <recommendedName>
        <fullName evidence="5">Protein kinase domain-containing protein</fullName>
    </recommendedName>
</protein>
<comment type="caution">
    <text evidence="3">The sequence shown here is derived from an EMBL/GenBank/DDBJ whole genome shotgun (WGS) entry which is preliminary data.</text>
</comment>
<sequence length="286" mass="31814">MHFPLFLFLLSCLTLFAYCAPTPFQAEFDLALRELSDLVQRSGVDDEFLSLTRRADRTFPCLARRGMDYLHVHSDQVMINLRGHQLTLQKFANQGNSHSVVYTVATPGSFHGDFAKTNVAESELAATTAAGAVQLAGYDSSHRRWMIVRRSPGMHITQTSTFRRVAHDPAQCDVLLRRAAKLAAATMMSYWQHTGWLQNDPNLQNVLFDDHMTVAYVIDWGQAIRPHSQPSEAQIEAQAYHMFSSSGFCRSVAPPPMGPPRGGATAHGSSTRPSAKGSSRRVMMQF</sequence>
<organism evidence="3 4">
    <name type="scientific">Rhodofomes roseus</name>
    <dbReference type="NCBI Taxonomy" id="34475"/>
    <lineage>
        <taxon>Eukaryota</taxon>
        <taxon>Fungi</taxon>
        <taxon>Dikarya</taxon>
        <taxon>Basidiomycota</taxon>
        <taxon>Agaricomycotina</taxon>
        <taxon>Agaricomycetes</taxon>
        <taxon>Polyporales</taxon>
        <taxon>Rhodofomes</taxon>
    </lineage>
</organism>
<evidence type="ECO:0000313" key="4">
    <source>
        <dbReference type="Proteomes" id="UP000814176"/>
    </source>
</evidence>
<keyword evidence="2" id="KW-0732">Signal</keyword>
<name>A0ABQ8KA67_9APHY</name>
<accession>A0ABQ8KA67</accession>
<feature type="region of interest" description="Disordered" evidence="1">
    <location>
        <begin position="251"/>
        <end position="286"/>
    </location>
</feature>
<dbReference type="RefSeq" id="XP_047776728.1">
    <property type="nucleotide sequence ID" value="XM_047927690.1"/>
</dbReference>
<feature type="signal peptide" evidence="2">
    <location>
        <begin position="1"/>
        <end position="19"/>
    </location>
</feature>
<dbReference type="Proteomes" id="UP000814176">
    <property type="component" value="Unassembled WGS sequence"/>
</dbReference>
<feature type="compositionally biased region" description="Polar residues" evidence="1">
    <location>
        <begin position="267"/>
        <end position="277"/>
    </location>
</feature>
<dbReference type="EMBL" id="JADCUA010000016">
    <property type="protein sequence ID" value="KAH9834072.1"/>
    <property type="molecule type" value="Genomic_DNA"/>
</dbReference>
<evidence type="ECO:0000256" key="1">
    <source>
        <dbReference type="SAM" id="MobiDB-lite"/>
    </source>
</evidence>
<keyword evidence="4" id="KW-1185">Reference proteome</keyword>
<gene>
    <name evidence="3" type="ORF">C8Q71DRAFT_859745</name>
</gene>
<evidence type="ECO:0000256" key="2">
    <source>
        <dbReference type="SAM" id="SignalP"/>
    </source>
</evidence>
<evidence type="ECO:0008006" key="5">
    <source>
        <dbReference type="Google" id="ProtNLM"/>
    </source>
</evidence>
<dbReference type="GeneID" id="72008422"/>
<feature type="chain" id="PRO_5045949288" description="Protein kinase domain-containing protein" evidence="2">
    <location>
        <begin position="20"/>
        <end position="286"/>
    </location>
</feature>
<reference evidence="3 4" key="1">
    <citation type="journal article" date="2021" name="Environ. Microbiol.">
        <title>Gene family expansions and transcriptome signatures uncover fungal adaptations to wood decay.</title>
        <authorList>
            <person name="Hage H."/>
            <person name="Miyauchi S."/>
            <person name="Viragh M."/>
            <person name="Drula E."/>
            <person name="Min B."/>
            <person name="Chaduli D."/>
            <person name="Navarro D."/>
            <person name="Favel A."/>
            <person name="Norest M."/>
            <person name="Lesage-Meessen L."/>
            <person name="Balint B."/>
            <person name="Merenyi Z."/>
            <person name="de Eugenio L."/>
            <person name="Morin E."/>
            <person name="Martinez A.T."/>
            <person name="Baldrian P."/>
            <person name="Stursova M."/>
            <person name="Martinez M.J."/>
            <person name="Novotny C."/>
            <person name="Magnuson J.K."/>
            <person name="Spatafora J.W."/>
            <person name="Maurice S."/>
            <person name="Pangilinan J."/>
            <person name="Andreopoulos W."/>
            <person name="LaButti K."/>
            <person name="Hundley H."/>
            <person name="Na H."/>
            <person name="Kuo A."/>
            <person name="Barry K."/>
            <person name="Lipzen A."/>
            <person name="Henrissat B."/>
            <person name="Riley R."/>
            <person name="Ahrendt S."/>
            <person name="Nagy L.G."/>
            <person name="Grigoriev I.V."/>
            <person name="Martin F."/>
            <person name="Rosso M.N."/>
        </authorList>
    </citation>
    <scope>NUCLEOTIDE SEQUENCE [LARGE SCALE GENOMIC DNA]</scope>
    <source>
        <strain evidence="3 4">CIRM-BRFM 1785</strain>
    </source>
</reference>
<dbReference type="SUPFAM" id="SSF56112">
    <property type="entry name" value="Protein kinase-like (PK-like)"/>
    <property type="match status" value="1"/>
</dbReference>
<dbReference type="InterPro" id="IPR011009">
    <property type="entry name" value="Kinase-like_dom_sf"/>
</dbReference>
<evidence type="ECO:0000313" key="3">
    <source>
        <dbReference type="EMBL" id="KAH9834072.1"/>
    </source>
</evidence>
<proteinExistence type="predicted"/>